<evidence type="ECO:0000256" key="1">
    <source>
        <dbReference type="SAM" id="Coils"/>
    </source>
</evidence>
<organism evidence="2 3">
    <name type="scientific">Acrasis kona</name>
    <dbReference type="NCBI Taxonomy" id="1008807"/>
    <lineage>
        <taxon>Eukaryota</taxon>
        <taxon>Discoba</taxon>
        <taxon>Heterolobosea</taxon>
        <taxon>Tetramitia</taxon>
        <taxon>Eutetramitia</taxon>
        <taxon>Acrasidae</taxon>
        <taxon>Acrasis</taxon>
    </lineage>
</organism>
<evidence type="ECO:0000313" key="2">
    <source>
        <dbReference type="EMBL" id="KAL0483275.1"/>
    </source>
</evidence>
<protein>
    <submittedName>
        <fullName evidence="2">Uncharacterized protein</fullName>
    </submittedName>
</protein>
<feature type="coiled-coil region" evidence="1">
    <location>
        <begin position="121"/>
        <end position="169"/>
    </location>
</feature>
<evidence type="ECO:0000313" key="3">
    <source>
        <dbReference type="Proteomes" id="UP001431209"/>
    </source>
</evidence>
<keyword evidence="1" id="KW-0175">Coiled coil</keyword>
<reference evidence="2 3" key="1">
    <citation type="submission" date="2024-03" db="EMBL/GenBank/DDBJ databases">
        <title>The Acrasis kona genome and developmental transcriptomes reveal deep origins of eukaryotic multicellular pathways.</title>
        <authorList>
            <person name="Sheikh S."/>
            <person name="Fu C.-J."/>
            <person name="Brown M.W."/>
            <person name="Baldauf S.L."/>
        </authorList>
    </citation>
    <scope>NUCLEOTIDE SEQUENCE [LARGE SCALE GENOMIC DNA]</scope>
    <source>
        <strain evidence="2 3">ATCC MYA-3509</strain>
    </source>
</reference>
<dbReference type="EMBL" id="JAOPGA020000947">
    <property type="protein sequence ID" value="KAL0483275.1"/>
    <property type="molecule type" value="Genomic_DNA"/>
</dbReference>
<dbReference type="AlphaFoldDB" id="A0AAW2Z1F4"/>
<sequence length="189" mass="21545">MKNFNFKLNIPAVIKANADCITVSQSESTLDNVEGTVIEEKTSAKNHKKKIKVGILLSDLFECDVDDDDVVEQIKMQLKSRAKLTSKLNIQVYHQEDQSMYFYVPEKPLSVGNLGLATDQLRSYKTKLEKTREALAVYEDENRNLRQQIEQLNKKVEQLEQQSPSINLNSTPGYINLPYSPVPTTLRPK</sequence>
<name>A0AAW2Z1F4_9EUKA</name>
<comment type="caution">
    <text evidence="2">The sequence shown here is derived from an EMBL/GenBank/DDBJ whole genome shotgun (WGS) entry which is preliminary data.</text>
</comment>
<gene>
    <name evidence="2" type="ORF">AKO1_014642</name>
</gene>
<keyword evidence="3" id="KW-1185">Reference proteome</keyword>
<accession>A0AAW2Z1F4</accession>
<proteinExistence type="predicted"/>
<dbReference type="Proteomes" id="UP001431209">
    <property type="component" value="Unassembled WGS sequence"/>
</dbReference>